<evidence type="ECO:0000313" key="15">
    <source>
        <dbReference type="Proteomes" id="UP000593576"/>
    </source>
</evidence>
<protein>
    <recommendedName>
        <fullName evidence="13">PA domain-containing protein</fullName>
    </recommendedName>
</protein>
<keyword evidence="8" id="KW-0378">Hydrolase</keyword>
<dbReference type="Pfam" id="PF04258">
    <property type="entry name" value="Peptidase_A22B"/>
    <property type="match status" value="4"/>
</dbReference>
<proteinExistence type="inferred from homology"/>
<evidence type="ECO:0000256" key="7">
    <source>
        <dbReference type="ARBA" id="ARBA00022753"/>
    </source>
</evidence>
<dbReference type="AlphaFoldDB" id="A0A7J9L021"/>
<keyword evidence="4" id="KW-0645">Protease</keyword>
<evidence type="ECO:0000256" key="12">
    <source>
        <dbReference type="SAM" id="Phobius"/>
    </source>
</evidence>
<dbReference type="OrthoDB" id="29661at2759"/>
<dbReference type="FunFam" id="3.50.30.30:FF:000007">
    <property type="entry name" value="Signal peptide peptidase-like 3"/>
    <property type="match status" value="1"/>
</dbReference>
<feature type="transmembrane region" description="Helical" evidence="12">
    <location>
        <begin position="673"/>
        <end position="692"/>
    </location>
</feature>
<dbReference type="SMART" id="SM00730">
    <property type="entry name" value="PSN"/>
    <property type="match status" value="1"/>
</dbReference>
<dbReference type="SUPFAM" id="SSF52025">
    <property type="entry name" value="PA domain"/>
    <property type="match status" value="1"/>
</dbReference>
<accession>A0A7J9L021</accession>
<feature type="transmembrane region" description="Helical" evidence="12">
    <location>
        <begin position="456"/>
        <end position="476"/>
    </location>
</feature>
<dbReference type="EMBL" id="JABFAF010000004">
    <property type="protein sequence ID" value="MBA0852054.1"/>
    <property type="molecule type" value="Genomic_DNA"/>
</dbReference>
<comment type="subcellular location">
    <subcellularLocation>
        <location evidence="2">Endosome membrane</location>
        <topology evidence="2">Multi-pass membrane protein</topology>
    </subcellularLocation>
</comment>
<dbReference type="GO" id="GO:0005765">
    <property type="term" value="C:lysosomal membrane"/>
    <property type="evidence" value="ECO:0007669"/>
    <property type="project" value="TreeGrafter"/>
</dbReference>
<dbReference type="InterPro" id="IPR046450">
    <property type="entry name" value="PA_dom_sf"/>
</dbReference>
<keyword evidence="15" id="KW-1185">Reference proteome</keyword>
<dbReference type="GO" id="GO:0030660">
    <property type="term" value="C:Golgi-associated vesicle membrane"/>
    <property type="evidence" value="ECO:0007669"/>
    <property type="project" value="TreeGrafter"/>
</dbReference>
<feature type="transmembrane region" description="Helical" evidence="12">
    <location>
        <begin position="360"/>
        <end position="385"/>
    </location>
</feature>
<evidence type="ECO:0000256" key="11">
    <source>
        <dbReference type="ARBA" id="ARBA00023180"/>
    </source>
</evidence>
<gene>
    <name evidence="14" type="ORF">Goshw_000580</name>
</gene>
<keyword evidence="5 12" id="KW-0812">Transmembrane</keyword>
<dbReference type="InterPro" id="IPR003137">
    <property type="entry name" value="PA_domain"/>
</dbReference>
<keyword evidence="6" id="KW-0732">Signal</keyword>
<comment type="similarity">
    <text evidence="3">Belongs to the peptidase A22B family.</text>
</comment>
<organism evidence="14 15">
    <name type="scientific">Gossypium schwendimanii</name>
    <name type="common">Cotton</name>
    <dbReference type="NCBI Taxonomy" id="34291"/>
    <lineage>
        <taxon>Eukaryota</taxon>
        <taxon>Viridiplantae</taxon>
        <taxon>Streptophyta</taxon>
        <taxon>Embryophyta</taxon>
        <taxon>Tracheophyta</taxon>
        <taxon>Spermatophyta</taxon>
        <taxon>Magnoliopsida</taxon>
        <taxon>eudicotyledons</taxon>
        <taxon>Gunneridae</taxon>
        <taxon>Pentapetalae</taxon>
        <taxon>rosids</taxon>
        <taxon>malvids</taxon>
        <taxon>Malvales</taxon>
        <taxon>Malvaceae</taxon>
        <taxon>Malvoideae</taxon>
        <taxon>Gossypium</taxon>
    </lineage>
</organism>
<dbReference type="PANTHER" id="PTHR12174">
    <property type="entry name" value="SIGNAL PEPTIDE PEPTIDASE"/>
    <property type="match status" value="1"/>
</dbReference>
<keyword evidence="7" id="KW-0967">Endosome</keyword>
<name>A0A7J9L021_GOSSC</name>
<dbReference type="InterPro" id="IPR006639">
    <property type="entry name" value="Preselin/SPP"/>
</dbReference>
<feature type="transmembrane region" description="Helical" evidence="12">
    <location>
        <begin position="244"/>
        <end position="263"/>
    </location>
</feature>
<feature type="transmembrane region" description="Helical" evidence="12">
    <location>
        <begin position="6"/>
        <end position="26"/>
    </location>
</feature>
<evidence type="ECO:0000313" key="14">
    <source>
        <dbReference type="EMBL" id="MBA0852054.1"/>
    </source>
</evidence>
<dbReference type="PANTHER" id="PTHR12174:SF102">
    <property type="entry name" value="SIGNAL PEPTIDE PEPTIDASE-LIKE 4"/>
    <property type="match status" value="1"/>
</dbReference>
<dbReference type="GO" id="GO:0010008">
    <property type="term" value="C:endosome membrane"/>
    <property type="evidence" value="ECO:0007669"/>
    <property type="project" value="UniProtKB-SubCell"/>
</dbReference>
<evidence type="ECO:0000256" key="6">
    <source>
        <dbReference type="ARBA" id="ARBA00022729"/>
    </source>
</evidence>
<evidence type="ECO:0000256" key="10">
    <source>
        <dbReference type="ARBA" id="ARBA00023136"/>
    </source>
</evidence>
<evidence type="ECO:0000256" key="2">
    <source>
        <dbReference type="ARBA" id="ARBA00004337"/>
    </source>
</evidence>
<dbReference type="Gene3D" id="3.50.30.30">
    <property type="match status" value="1"/>
</dbReference>
<keyword evidence="11" id="KW-0325">Glycoprotein</keyword>
<evidence type="ECO:0000256" key="8">
    <source>
        <dbReference type="ARBA" id="ARBA00022801"/>
    </source>
</evidence>
<evidence type="ECO:0000256" key="3">
    <source>
        <dbReference type="ARBA" id="ARBA00006859"/>
    </source>
</evidence>
<dbReference type="InterPro" id="IPR007369">
    <property type="entry name" value="Peptidase_A22B_SPP"/>
</dbReference>
<dbReference type="GO" id="GO:0098553">
    <property type="term" value="C:lumenal side of endoplasmic reticulum membrane"/>
    <property type="evidence" value="ECO:0007669"/>
    <property type="project" value="TreeGrafter"/>
</dbReference>
<feature type="transmembrane region" description="Helical" evidence="12">
    <location>
        <begin position="270"/>
        <end position="289"/>
    </location>
</feature>
<evidence type="ECO:0000256" key="1">
    <source>
        <dbReference type="ARBA" id="ARBA00003012"/>
    </source>
</evidence>
<feature type="transmembrane region" description="Helical" evidence="12">
    <location>
        <begin position="482"/>
        <end position="500"/>
    </location>
</feature>
<dbReference type="GO" id="GO:0098554">
    <property type="term" value="C:cytoplasmic side of endoplasmic reticulum membrane"/>
    <property type="evidence" value="ECO:0007669"/>
    <property type="project" value="TreeGrafter"/>
</dbReference>
<evidence type="ECO:0000256" key="4">
    <source>
        <dbReference type="ARBA" id="ARBA00022670"/>
    </source>
</evidence>
<feature type="transmembrane region" description="Helical" evidence="12">
    <location>
        <begin position="648"/>
        <end position="667"/>
    </location>
</feature>
<dbReference type="GO" id="GO:0033619">
    <property type="term" value="P:membrane protein proteolysis"/>
    <property type="evidence" value="ECO:0007669"/>
    <property type="project" value="TreeGrafter"/>
</dbReference>
<dbReference type="Pfam" id="PF02225">
    <property type="entry name" value="PA"/>
    <property type="match status" value="1"/>
</dbReference>
<evidence type="ECO:0000259" key="13">
    <source>
        <dbReference type="Pfam" id="PF02225"/>
    </source>
</evidence>
<evidence type="ECO:0000256" key="5">
    <source>
        <dbReference type="ARBA" id="ARBA00022692"/>
    </source>
</evidence>
<keyword evidence="9 12" id="KW-1133">Transmembrane helix</keyword>
<dbReference type="GO" id="GO:0042500">
    <property type="term" value="F:aspartic endopeptidase activity, intramembrane cleaving"/>
    <property type="evidence" value="ECO:0007669"/>
    <property type="project" value="InterPro"/>
</dbReference>
<keyword evidence="10 12" id="KW-0472">Membrane</keyword>
<comment type="function">
    <text evidence="1">Intramembrane-cleaving aspartic protease (I-CLiP) that cleaves type II membrane signal peptides in the hydrophobic plane of the membrane.</text>
</comment>
<evidence type="ECO:0000256" key="9">
    <source>
        <dbReference type="ARBA" id="ARBA00022989"/>
    </source>
</evidence>
<dbReference type="Proteomes" id="UP000593576">
    <property type="component" value="Unassembled WGS sequence"/>
</dbReference>
<sequence>MEINIVFIVILIVILSAGFVSAGDIVHQDNVAPKRPGCANNFVLVKVPIWIDGLENTEYVGVGARFGPTMESKEKHANHTRLALADPPDCCSKPRNQLTGEVILVHRGNCSFTVKANVAEEAGASAILIINNQTELFKMVCESDADVNIKIPAVMLPQDAGSNLENYINNNTRVSVALYSPKRPAVDIAEVFLWLMAVGTILLASYWSAWTAREVAIEQDKLLKDASEEFLQVGSAGSSGFVDINTMSAVLFVVFASCFLIMLYKLMSFWFVEVLVVLFCIGGVEGVGVGENSFEMNVDPWHPFVLAGSANVLGGFVIKNMRIFFQVLITTYKSYDTDTKALYSFRWFQRFAESFIKVPFFGAVSHLTLAVCPFCIAFAVVWAVYRRISFAWIGQDILVRQHNQYVWKLSLICTLYHGEVLIFKPSLLSSQSGYCAYNHGPSDCSCTKSQGEYLDLFCFFYLLLRILACFAVMWAVSFPMHVGTVLLGCAFLYDIFWVFASKWLFHESVMIVVARGDRSGEDGIPMLLKIPRMFDPWGGYSVIGFGDIILPGLLVAFSLRFEHLKHFEPYTLLTIRLKHADPIIFNGPRFVRLTNVPFIQSLHSNVIVIRFVPNEEFDSRPFVCSLTAGANDFCRYDWLANMNLRAGYFVWAMTAYGLGLLVTYVALNLMDGHGQPALLYIVPFTLGTFITLGKKRGDLKTLWTQGEPERPCPHLQLQPLQQKD</sequence>
<feature type="transmembrane region" description="Helical" evidence="12">
    <location>
        <begin position="191"/>
        <end position="210"/>
    </location>
</feature>
<reference evidence="14 15" key="1">
    <citation type="journal article" date="2019" name="Genome Biol. Evol.">
        <title>Insights into the evolution of the New World diploid cottons (Gossypium, subgenus Houzingenia) based on genome sequencing.</title>
        <authorList>
            <person name="Grover C.E."/>
            <person name="Arick M.A. 2nd"/>
            <person name="Thrash A."/>
            <person name="Conover J.L."/>
            <person name="Sanders W.S."/>
            <person name="Peterson D.G."/>
            <person name="Frelichowski J.E."/>
            <person name="Scheffler J.A."/>
            <person name="Scheffler B.E."/>
            <person name="Wendel J.F."/>
        </authorList>
    </citation>
    <scope>NUCLEOTIDE SEQUENCE [LARGE SCALE GENOMIC DNA]</scope>
    <source>
        <strain evidence="14">1</strain>
        <tissue evidence="14">Leaf</tissue>
    </source>
</reference>
<feature type="domain" description="PA" evidence="13">
    <location>
        <begin position="87"/>
        <end position="164"/>
    </location>
</feature>
<comment type="caution">
    <text evidence="14">The sequence shown here is derived from an EMBL/GenBank/DDBJ whole genome shotgun (WGS) entry which is preliminary data.</text>
</comment>